<evidence type="ECO:0000313" key="3">
    <source>
        <dbReference type="Proteomes" id="UP000785679"/>
    </source>
</evidence>
<evidence type="ECO:0008006" key="4">
    <source>
        <dbReference type="Google" id="ProtNLM"/>
    </source>
</evidence>
<comment type="caution">
    <text evidence="2">The sequence shown here is derived from an EMBL/GenBank/DDBJ whole genome shotgun (WGS) entry which is preliminary data.</text>
</comment>
<reference evidence="2" key="1">
    <citation type="submission" date="2019-06" db="EMBL/GenBank/DDBJ databases">
        <authorList>
            <person name="Zheng W."/>
        </authorList>
    </citation>
    <scope>NUCLEOTIDE SEQUENCE</scope>
    <source>
        <strain evidence="2">QDHG01</strain>
    </source>
</reference>
<dbReference type="AlphaFoldDB" id="A0A8J8SXA0"/>
<evidence type="ECO:0000256" key="1">
    <source>
        <dbReference type="SAM" id="Phobius"/>
    </source>
</evidence>
<proteinExistence type="predicted"/>
<gene>
    <name evidence="2" type="ORF">FGO68_gene8273</name>
</gene>
<protein>
    <recommendedName>
        <fullName evidence="4">Transmembrane protein</fullName>
    </recommendedName>
</protein>
<accession>A0A8J8SXA0</accession>
<keyword evidence="1" id="KW-0472">Membrane</keyword>
<sequence length="392" mass="46834">MQNLIKISQMGIIRIKIVLYRIFMTNLSCFILFQSIYLSIYKNNQQEKKSISMLTSSRKSISQEYQLLIQKHISKPKQKNQFTKKDDFAEEFKKKKIKQKDQEFVVVQIGLPKTIKSNNIFRLHSNVQFPRNANSCYQLGDLNIDFYSYNYKIVRLDRRDNLTIVTYDPIDRPFMPVETVKEMLGKGDERLLQTFEKLHKKKLDVNQYQILDQQALLAFENSITKPFIAYVSKVEKDRVVTKHRIMNHLYLAYQGINEEMLIHYAQETGLMTIPFYFSENDYNTQHLSNFFLLNTYNNNVNNMILTNYRGEKFPIQVTFHSLYTYDPEEQCYYEHLFFIWDVEKKYLSKQKILENYQDYFNLKSLPSFTTLPTLPDITELEEKRCGFKKKDA</sequence>
<keyword evidence="1" id="KW-1133">Transmembrane helix</keyword>
<dbReference type="EMBL" id="RRYP01018290">
    <property type="protein sequence ID" value="TNV73698.1"/>
    <property type="molecule type" value="Genomic_DNA"/>
</dbReference>
<name>A0A8J8SXA0_HALGN</name>
<dbReference type="Proteomes" id="UP000785679">
    <property type="component" value="Unassembled WGS sequence"/>
</dbReference>
<organism evidence="2 3">
    <name type="scientific">Halteria grandinella</name>
    <dbReference type="NCBI Taxonomy" id="5974"/>
    <lineage>
        <taxon>Eukaryota</taxon>
        <taxon>Sar</taxon>
        <taxon>Alveolata</taxon>
        <taxon>Ciliophora</taxon>
        <taxon>Intramacronucleata</taxon>
        <taxon>Spirotrichea</taxon>
        <taxon>Stichotrichia</taxon>
        <taxon>Sporadotrichida</taxon>
        <taxon>Halteriidae</taxon>
        <taxon>Halteria</taxon>
    </lineage>
</organism>
<keyword evidence="3" id="KW-1185">Reference proteome</keyword>
<evidence type="ECO:0000313" key="2">
    <source>
        <dbReference type="EMBL" id="TNV73698.1"/>
    </source>
</evidence>
<feature type="transmembrane region" description="Helical" evidence="1">
    <location>
        <begin position="20"/>
        <end position="40"/>
    </location>
</feature>
<keyword evidence="1" id="KW-0812">Transmembrane</keyword>
<dbReference type="OrthoDB" id="292154at2759"/>